<organism evidence="6 7">
    <name type="scientific">Trichosporon asahii var. asahii (strain CBS 8904)</name>
    <name type="common">Yeast</name>
    <dbReference type="NCBI Taxonomy" id="1220162"/>
    <lineage>
        <taxon>Eukaryota</taxon>
        <taxon>Fungi</taxon>
        <taxon>Dikarya</taxon>
        <taxon>Basidiomycota</taxon>
        <taxon>Agaricomycotina</taxon>
        <taxon>Tremellomycetes</taxon>
        <taxon>Trichosporonales</taxon>
        <taxon>Trichosporonaceae</taxon>
        <taxon>Trichosporon</taxon>
    </lineage>
</organism>
<comment type="caution">
    <text evidence="6">The sequence shown here is derived from an EMBL/GenBank/DDBJ whole genome shotgun (WGS) entry which is preliminary data.</text>
</comment>
<dbReference type="GO" id="GO:0000724">
    <property type="term" value="P:double-strand break repair via homologous recombination"/>
    <property type="evidence" value="ECO:0007669"/>
    <property type="project" value="TreeGrafter"/>
</dbReference>
<dbReference type="InterPro" id="IPR007232">
    <property type="entry name" value="Rad52_Rad59_Rad22"/>
</dbReference>
<dbReference type="eggNOG" id="KOG4141">
    <property type="taxonomic scope" value="Eukaryota"/>
</dbReference>
<evidence type="ECO:0000256" key="4">
    <source>
        <dbReference type="ARBA" id="ARBA00023204"/>
    </source>
</evidence>
<keyword evidence="7" id="KW-1185">Reference proteome</keyword>
<comment type="similarity">
    <text evidence="1">Belongs to the RAD52 family.</text>
</comment>
<dbReference type="STRING" id="1220162.K1VTX2"/>
<dbReference type="GO" id="GO:0006312">
    <property type="term" value="P:mitotic recombination"/>
    <property type="evidence" value="ECO:0007669"/>
    <property type="project" value="TreeGrafter"/>
</dbReference>
<feature type="compositionally biased region" description="Polar residues" evidence="5">
    <location>
        <begin position="98"/>
        <end position="107"/>
    </location>
</feature>
<feature type="region of interest" description="Disordered" evidence="5">
    <location>
        <begin position="45"/>
        <end position="117"/>
    </location>
</feature>
<dbReference type="SUPFAM" id="SSF54768">
    <property type="entry name" value="dsRNA-binding domain-like"/>
    <property type="match status" value="1"/>
</dbReference>
<protein>
    <submittedName>
        <fullName evidence="6">DNA strand annealing</fullName>
    </submittedName>
</protein>
<sequence>MKGRAAAIEKKEAVTDATKRALKTFGNVLGLCIYDKEFNNQISKIKPGPPVEDLYRRPEFEPQLQPAPPAPARASAVPPHVSGFPKAAPPPAARRVSAGSTVASVNSPPLRPVADETTDFSADEGFSFSQDDSFFSQIDESELMVADVKRETHPSRGRYTGDTAGAAARRAAAIRAAQAQSEPVRLPSPDKPAGGLNDLAAQPAGFGRPTLNLDLENVRPGEFANFASAKGMRRDG</sequence>
<dbReference type="Pfam" id="PF04098">
    <property type="entry name" value="Rad52_Rad22"/>
    <property type="match status" value="1"/>
</dbReference>
<dbReference type="InParanoid" id="K1VTX2"/>
<evidence type="ECO:0000256" key="3">
    <source>
        <dbReference type="ARBA" id="ARBA00023172"/>
    </source>
</evidence>
<feature type="region of interest" description="Disordered" evidence="5">
    <location>
        <begin position="150"/>
        <end position="214"/>
    </location>
</feature>
<dbReference type="InterPro" id="IPR041247">
    <property type="entry name" value="Rad52_fam"/>
</dbReference>
<accession>K1VTX2</accession>
<evidence type="ECO:0000313" key="7">
    <source>
        <dbReference type="Proteomes" id="UP000006757"/>
    </source>
</evidence>
<feature type="compositionally biased region" description="Low complexity" evidence="5">
    <location>
        <begin position="164"/>
        <end position="179"/>
    </location>
</feature>
<reference evidence="6 7" key="1">
    <citation type="journal article" date="2012" name="Eukaryot. Cell">
        <title>Genome sequence of the Trichosporon asahii environmental strain CBS 8904.</title>
        <authorList>
            <person name="Yang R.Y."/>
            <person name="Li H.T."/>
            <person name="Zhu H."/>
            <person name="Zhou G.P."/>
            <person name="Wang M."/>
            <person name="Wang L."/>
        </authorList>
    </citation>
    <scope>NUCLEOTIDE SEQUENCE [LARGE SCALE GENOMIC DNA]</scope>
    <source>
        <strain evidence="6 7">CBS 8904</strain>
    </source>
</reference>
<dbReference type="InterPro" id="IPR042525">
    <property type="entry name" value="Rad52_Rad59_Rad22_sf"/>
</dbReference>
<keyword evidence="2" id="KW-0227">DNA damage</keyword>
<dbReference type="AlphaFoldDB" id="K1VTX2"/>
<dbReference type="Gene3D" id="3.30.390.80">
    <property type="entry name" value="DNA repair protein Rad52/59/22"/>
    <property type="match status" value="1"/>
</dbReference>
<dbReference type="EMBL" id="AMBO01000237">
    <property type="protein sequence ID" value="EKD04001.1"/>
    <property type="molecule type" value="Genomic_DNA"/>
</dbReference>
<dbReference type="GO" id="GO:0045002">
    <property type="term" value="P:double-strand break repair via single-strand annealing"/>
    <property type="evidence" value="ECO:0007669"/>
    <property type="project" value="TreeGrafter"/>
</dbReference>
<evidence type="ECO:0000256" key="1">
    <source>
        <dbReference type="ARBA" id="ARBA00006638"/>
    </source>
</evidence>
<dbReference type="PANTHER" id="PTHR12132:SF1">
    <property type="entry name" value="DNA REPAIR PROTEIN RAD52 HOMOLOG"/>
    <property type="match status" value="1"/>
</dbReference>
<dbReference type="Proteomes" id="UP000006757">
    <property type="component" value="Unassembled WGS sequence"/>
</dbReference>
<evidence type="ECO:0000313" key="6">
    <source>
        <dbReference type="EMBL" id="EKD04001.1"/>
    </source>
</evidence>
<gene>
    <name evidence="6" type="ORF">A1Q2_01675</name>
</gene>
<keyword evidence="3" id="KW-0233">DNA recombination</keyword>
<dbReference type="PANTHER" id="PTHR12132">
    <property type="entry name" value="DNA REPAIR AND RECOMBINATION PROTEIN RAD52, RAD59"/>
    <property type="match status" value="1"/>
</dbReference>
<evidence type="ECO:0000256" key="5">
    <source>
        <dbReference type="SAM" id="MobiDB-lite"/>
    </source>
</evidence>
<dbReference type="OrthoDB" id="206565at2759"/>
<keyword evidence="4" id="KW-0234">DNA repair</keyword>
<dbReference type="GO" id="GO:0005634">
    <property type="term" value="C:nucleus"/>
    <property type="evidence" value="ECO:0007669"/>
    <property type="project" value="TreeGrafter"/>
</dbReference>
<name>K1VTX2_TRIAC</name>
<proteinExistence type="inferred from homology"/>
<evidence type="ECO:0000256" key="2">
    <source>
        <dbReference type="ARBA" id="ARBA00022763"/>
    </source>
</evidence>
<dbReference type="HOGENOM" id="CLU_1176133_0_0_1"/>